<proteinExistence type="predicted"/>
<evidence type="ECO:0000313" key="4">
    <source>
        <dbReference type="EMBL" id="RFS37677.1"/>
    </source>
</evidence>
<dbReference type="Pfam" id="PF03050">
    <property type="entry name" value="DDE_Tnp_IS66"/>
    <property type="match status" value="1"/>
</dbReference>
<name>A0A372FQ36_9ACTN</name>
<keyword evidence="5" id="KW-1185">Reference proteome</keyword>
<dbReference type="EMBL" id="QVFU01000158">
    <property type="protein sequence ID" value="RFS37677.1"/>
    <property type="molecule type" value="Genomic_DNA"/>
</dbReference>
<reference evidence="4 5" key="1">
    <citation type="submission" date="2018-08" db="EMBL/GenBank/DDBJ databases">
        <title>Verrucosispora craniellae sp. nov., isolated from a marine sponge in the South China Sea.</title>
        <authorList>
            <person name="Li L."/>
            <person name="Lin H.W."/>
        </authorList>
    </citation>
    <scope>NUCLEOTIDE SEQUENCE [LARGE SCALE GENOMIC DNA]</scope>
    <source>
        <strain evidence="4 5">LHW63014</strain>
    </source>
</reference>
<dbReference type="InterPro" id="IPR052344">
    <property type="entry name" value="Transposase-related"/>
</dbReference>
<gene>
    <name evidence="4" type="ORF">D0Q02_31245</name>
</gene>
<feature type="domain" description="Transposase IS66 central" evidence="3">
    <location>
        <begin position="171"/>
        <end position="443"/>
    </location>
</feature>
<accession>A0A372FQ36</accession>
<evidence type="ECO:0000259" key="3">
    <source>
        <dbReference type="Pfam" id="PF03050"/>
    </source>
</evidence>
<feature type="coiled-coil region" evidence="1">
    <location>
        <begin position="16"/>
        <end position="43"/>
    </location>
</feature>
<dbReference type="PANTHER" id="PTHR33678:SF2">
    <property type="match status" value="1"/>
</dbReference>
<feature type="region of interest" description="Disordered" evidence="2">
    <location>
        <begin position="43"/>
        <end position="95"/>
    </location>
</feature>
<organism evidence="4 5">
    <name type="scientific">Micromonospora craniellae</name>
    <dbReference type="NCBI Taxonomy" id="2294034"/>
    <lineage>
        <taxon>Bacteria</taxon>
        <taxon>Bacillati</taxon>
        <taxon>Actinomycetota</taxon>
        <taxon>Actinomycetes</taxon>
        <taxon>Micromonosporales</taxon>
        <taxon>Micromonosporaceae</taxon>
        <taxon>Micromonospora</taxon>
    </lineage>
</organism>
<evidence type="ECO:0000313" key="5">
    <source>
        <dbReference type="Proteomes" id="UP000262621"/>
    </source>
</evidence>
<dbReference type="InterPro" id="IPR004291">
    <property type="entry name" value="Transposase_IS66_central"/>
</dbReference>
<evidence type="ECO:0000256" key="2">
    <source>
        <dbReference type="SAM" id="MobiDB-lite"/>
    </source>
</evidence>
<dbReference type="AlphaFoldDB" id="A0A372FQ36"/>
<dbReference type="Proteomes" id="UP000262621">
    <property type="component" value="Unassembled WGS sequence"/>
</dbReference>
<dbReference type="RefSeq" id="WP_117231431.1">
    <property type="nucleotide sequence ID" value="NZ_CP061725.1"/>
</dbReference>
<comment type="caution">
    <text evidence="4">The sequence shown here is derived from an EMBL/GenBank/DDBJ whole genome shotgun (WGS) entry which is preliminary data.</text>
</comment>
<keyword evidence="1" id="KW-0175">Coiled coil</keyword>
<evidence type="ECO:0000256" key="1">
    <source>
        <dbReference type="SAM" id="Coils"/>
    </source>
</evidence>
<protein>
    <submittedName>
        <fullName evidence="4">IS66 family transposase</fullName>
    </submittedName>
</protein>
<feature type="region of interest" description="Disordered" evidence="2">
    <location>
        <begin position="417"/>
        <end position="441"/>
    </location>
</feature>
<dbReference type="NCBIfam" id="NF033517">
    <property type="entry name" value="transpos_IS66"/>
    <property type="match status" value="1"/>
</dbReference>
<dbReference type="PANTHER" id="PTHR33678">
    <property type="entry name" value="BLL1576 PROTEIN"/>
    <property type="match status" value="1"/>
</dbReference>
<sequence>MPGLEELSREELIGLTRRLIVQVEQLTQANRELTDRVARLERLVSRNSGNSGMPPSKDDDPGRTPPAEVSTPVPAAGAGKRSRGKQRGAPGAQLSWSPFPDGIVDHFPGGPCGCGSDLASAADLGVYASHQQVDVPAMTATVTQHDRHAVRCGCGAMHVAARPEGVPDAGVSYGPNLQAWCVYLMVVHAIPVARCADLVAALTGSRPSDGFVHALIGRAAAGVAESNRIIRTLIALAHVVSCDETPIRVGARKVKKYLLVACTRLYTWYLLGDRSLDTFKVFVLPDLTGVVVHDRYQNYDAKIFAHLVHQLCVAHLIRDCQDAAETYPDAHWPIQIRQALQGLVHAANLARAQNLPAIGEHIAGPLIDAYRHGVRIGLKEVARVDGRKQPKHRALLEDLHDREADILRFTTDLRIPPTSNQAERDLRPAKTQQKISGRLTSEKVTEHRYAIRGYVSTVTKHGADVMTAIRDAILGRPWTPPAWAPG</sequence>
<feature type="compositionally biased region" description="Polar residues" evidence="2">
    <location>
        <begin position="430"/>
        <end position="439"/>
    </location>
</feature>
<dbReference type="OrthoDB" id="3638270at2"/>